<comment type="caution">
    <text evidence="3">The sequence shown here is derived from an EMBL/GenBank/DDBJ whole genome shotgun (WGS) entry which is preliminary data.</text>
</comment>
<organism evidence="3 4">
    <name type="scientific">Mesorhabditis spiculigera</name>
    <dbReference type="NCBI Taxonomy" id="96644"/>
    <lineage>
        <taxon>Eukaryota</taxon>
        <taxon>Metazoa</taxon>
        <taxon>Ecdysozoa</taxon>
        <taxon>Nematoda</taxon>
        <taxon>Chromadorea</taxon>
        <taxon>Rhabditida</taxon>
        <taxon>Rhabditina</taxon>
        <taxon>Rhabditomorpha</taxon>
        <taxon>Rhabditoidea</taxon>
        <taxon>Rhabditidae</taxon>
        <taxon>Mesorhabditinae</taxon>
        <taxon>Mesorhabditis</taxon>
    </lineage>
</organism>
<feature type="non-terminal residue" evidence="3">
    <location>
        <position position="1"/>
    </location>
</feature>
<name>A0AA36CP96_9BILA</name>
<dbReference type="EMBL" id="CATQJA010002606">
    <property type="protein sequence ID" value="CAJ0572782.1"/>
    <property type="molecule type" value="Genomic_DNA"/>
</dbReference>
<dbReference type="AlphaFoldDB" id="A0AA36CP96"/>
<feature type="domain" description="Saposin B-type" evidence="2">
    <location>
        <begin position="31"/>
        <end position="120"/>
    </location>
</feature>
<dbReference type="SUPFAM" id="SSF47862">
    <property type="entry name" value="Saposin"/>
    <property type="match status" value="1"/>
</dbReference>
<dbReference type="Proteomes" id="UP001177023">
    <property type="component" value="Unassembled WGS sequence"/>
</dbReference>
<sequence>MYFKVLVLAVVAAVVFCKPHKNHETPPVVVGDTLCGFCHDQIEQSIDRIRAANITVLQVPLIKLKQAATRMCKKNMRRRSQVPVCTYITFQMGKYLIGKDINDIEPKSACLDLNLCMDEEML</sequence>
<gene>
    <name evidence="3" type="ORF">MSPICULIGERA_LOCUS11160</name>
</gene>
<dbReference type="InterPro" id="IPR008139">
    <property type="entry name" value="SaposinB_dom"/>
</dbReference>
<protein>
    <recommendedName>
        <fullName evidence="2">Saposin B-type domain-containing protein</fullName>
    </recommendedName>
</protein>
<evidence type="ECO:0000313" key="4">
    <source>
        <dbReference type="Proteomes" id="UP001177023"/>
    </source>
</evidence>
<accession>A0AA36CP96</accession>
<reference evidence="3" key="1">
    <citation type="submission" date="2023-06" db="EMBL/GenBank/DDBJ databases">
        <authorList>
            <person name="Delattre M."/>
        </authorList>
    </citation>
    <scope>NUCLEOTIDE SEQUENCE</scope>
    <source>
        <strain evidence="3">AF72</strain>
    </source>
</reference>
<proteinExistence type="predicted"/>
<dbReference type="PROSITE" id="PS50015">
    <property type="entry name" value="SAP_B"/>
    <property type="match status" value="1"/>
</dbReference>
<evidence type="ECO:0000313" key="3">
    <source>
        <dbReference type="EMBL" id="CAJ0572782.1"/>
    </source>
</evidence>
<keyword evidence="1" id="KW-1015">Disulfide bond</keyword>
<evidence type="ECO:0000259" key="2">
    <source>
        <dbReference type="PROSITE" id="PS50015"/>
    </source>
</evidence>
<keyword evidence="4" id="KW-1185">Reference proteome</keyword>
<dbReference type="InterPro" id="IPR011001">
    <property type="entry name" value="Saposin-like"/>
</dbReference>
<evidence type="ECO:0000256" key="1">
    <source>
        <dbReference type="ARBA" id="ARBA00023157"/>
    </source>
</evidence>